<dbReference type="AlphaFoldDB" id="S5DWA2"/>
<reference evidence="3" key="1">
    <citation type="journal article" date="2013" name="Sci. Rep.">
        <title>Metagenomics uncovers a new group of low GC and ultra-small marine Actinobacteria.</title>
        <authorList>
            <person name="Ghai R."/>
            <person name="Mizuno C.M."/>
            <person name="Picazo A."/>
            <person name="Camacho A."/>
            <person name="Rodriguez-Valera F."/>
        </authorList>
    </citation>
    <scope>NUCLEOTIDE SEQUENCE</scope>
</reference>
<dbReference type="GO" id="GO:0016491">
    <property type="term" value="F:oxidoreductase activity"/>
    <property type="evidence" value="ECO:0007669"/>
    <property type="project" value="UniProtKB-KW"/>
</dbReference>
<protein>
    <submittedName>
        <fullName evidence="3">NAD-dependent aldehyde dehydrogenases</fullName>
    </submittedName>
</protein>
<evidence type="ECO:0000313" key="3">
    <source>
        <dbReference type="EMBL" id="AGQ19262.1"/>
    </source>
</evidence>
<dbReference type="SUPFAM" id="SSF53720">
    <property type="entry name" value="ALDH-like"/>
    <property type="match status" value="1"/>
</dbReference>
<dbReference type="EMBL" id="KC811127">
    <property type="protein sequence ID" value="AGQ19262.1"/>
    <property type="molecule type" value="Genomic_DNA"/>
</dbReference>
<name>S5DWA2_9ACTN</name>
<feature type="domain" description="Aldehyde dehydrogenase" evidence="2">
    <location>
        <begin position="29"/>
        <end position="225"/>
    </location>
</feature>
<dbReference type="InterPro" id="IPR016162">
    <property type="entry name" value="Ald_DH_N"/>
</dbReference>
<dbReference type="PANTHER" id="PTHR11699">
    <property type="entry name" value="ALDEHYDE DEHYDROGENASE-RELATED"/>
    <property type="match status" value="1"/>
</dbReference>
<dbReference type="Pfam" id="PF00171">
    <property type="entry name" value="Aldedh"/>
    <property type="match status" value="1"/>
</dbReference>
<sequence length="275" mass="30721">MTDIKKTYKNYVHGKFVRSESGKVYSIDLKEEKYEIPLTSKKDLRDAVTSSKEGFKNWNQLTMYNRSQILYRLSEMIEGNKDSYISLLQDHGLSKLDSKNDINHAIDTIVWYAGLVDKWEQLTGNLNPVAGEYFNISHQEAIGVTFTLSPNSMSLNELVKSILPALTVGCSVINFSDKNAVIALKLSEDVNNSDFPSGSLNLLSGKFENIIEDLGGHVEIKHAAIYEDISKKSKEVLGQKGSESVKRISLLPSMSGLSSILPFIETKTVWHPKGK</sequence>
<evidence type="ECO:0000259" key="2">
    <source>
        <dbReference type="Pfam" id="PF00171"/>
    </source>
</evidence>
<dbReference type="Gene3D" id="3.40.605.10">
    <property type="entry name" value="Aldehyde Dehydrogenase, Chain A, domain 1"/>
    <property type="match status" value="1"/>
</dbReference>
<keyword evidence="1" id="KW-0560">Oxidoreductase</keyword>
<accession>S5DWA2</accession>
<dbReference type="InterPro" id="IPR015590">
    <property type="entry name" value="Aldehyde_DH_dom"/>
</dbReference>
<organism evidence="3">
    <name type="scientific">Candidatus Actinomarina minuta</name>
    <dbReference type="NCBI Taxonomy" id="1389454"/>
    <lineage>
        <taxon>Bacteria</taxon>
        <taxon>Bacillati</taxon>
        <taxon>Actinomycetota</taxon>
        <taxon>Actinomycetes</taxon>
        <taxon>Candidatus Actinomarinidae</taxon>
        <taxon>Candidatus Actinomarinales</taxon>
        <taxon>Candidatus Actinomarineae</taxon>
        <taxon>Candidatus Actinomarinaceae</taxon>
        <taxon>Candidatus Actinomarina</taxon>
    </lineage>
</organism>
<proteinExistence type="predicted"/>
<evidence type="ECO:0000256" key="1">
    <source>
        <dbReference type="ARBA" id="ARBA00023002"/>
    </source>
</evidence>
<dbReference type="InterPro" id="IPR016161">
    <property type="entry name" value="Ald_DH/histidinol_DH"/>
</dbReference>